<dbReference type="GO" id="GO:0051787">
    <property type="term" value="F:misfolded protein binding"/>
    <property type="evidence" value="ECO:0007669"/>
    <property type="project" value="TreeGrafter"/>
</dbReference>
<evidence type="ECO:0000256" key="1">
    <source>
        <dbReference type="ARBA" id="ARBA00023186"/>
    </source>
</evidence>
<dbReference type="STRING" id="6832.A0A553NZA2"/>
<feature type="region of interest" description="Disordered" evidence="6">
    <location>
        <begin position="251"/>
        <end position="291"/>
    </location>
</feature>
<dbReference type="PANTHER" id="PTHR44360">
    <property type="entry name" value="DNAJ HOMOLOG SUBFAMILY B MEMBER 9"/>
    <property type="match status" value="1"/>
</dbReference>
<dbReference type="InterPro" id="IPR001623">
    <property type="entry name" value="DnaJ_domain"/>
</dbReference>
<keyword evidence="9" id="KW-1185">Reference proteome</keyword>
<dbReference type="PANTHER" id="PTHR44360:SF1">
    <property type="entry name" value="DNAJ HOMOLOG SUBFAMILY B MEMBER 9"/>
    <property type="match status" value="1"/>
</dbReference>
<evidence type="ECO:0000256" key="3">
    <source>
        <dbReference type="ARBA" id="ARBA00041533"/>
    </source>
</evidence>
<reference evidence="8 9" key="1">
    <citation type="journal article" date="2018" name="Nat. Ecol. Evol.">
        <title>Genomic signatures of mitonuclear coevolution across populations of Tigriopus californicus.</title>
        <authorList>
            <person name="Barreto F.S."/>
            <person name="Watson E.T."/>
            <person name="Lima T.G."/>
            <person name="Willett C.S."/>
            <person name="Edmands S."/>
            <person name="Li W."/>
            <person name="Burton R.S."/>
        </authorList>
    </citation>
    <scope>NUCLEOTIDE SEQUENCE [LARGE SCALE GENOMIC DNA]</scope>
    <source>
        <strain evidence="8 9">San Diego</strain>
    </source>
</reference>
<comment type="caution">
    <text evidence="8">The sequence shown here is derived from an EMBL/GenBank/DDBJ whole genome shotgun (WGS) entry which is preliminary data.</text>
</comment>
<comment type="function">
    <text evidence="4">Co-chaperone for Hsp70 protein HSPA5/BiP that acts as a key repressor of the ERN1/IRE1-mediated unfolded protein response (UPR). J domain-containing co-chaperones stimulate the ATPase activity of Hsp70 proteins and are required for efficient substrate recognition by Hsp70 proteins. In the unstressed endoplasmic reticulum, interacts with the luminal region of ERN1/IRE1 and selectively recruits HSPA5/BiP: HSPA5/BiP disrupts the dimerization of the active ERN1/IRE1 luminal region, thereby inactivating ERN1/IRE1. Also involved in endoplasmic reticulum-associated degradation (ERAD) of misfolded proteins. Required for survival of B-cell progenitors and normal antibody production.</text>
</comment>
<dbReference type="Pfam" id="PF00226">
    <property type="entry name" value="DnaJ"/>
    <property type="match status" value="1"/>
</dbReference>
<dbReference type="PROSITE" id="PS00636">
    <property type="entry name" value="DNAJ_1"/>
    <property type="match status" value="1"/>
</dbReference>
<dbReference type="GO" id="GO:0051087">
    <property type="term" value="F:protein-folding chaperone binding"/>
    <property type="evidence" value="ECO:0007669"/>
    <property type="project" value="TreeGrafter"/>
</dbReference>
<protein>
    <recommendedName>
        <fullName evidence="2">DnaJ homolog subfamily B member 9</fullName>
    </recommendedName>
    <alternativeName>
        <fullName evidence="3">Endoplasmic reticulum DNA J domain-containing protein 4</fullName>
    </alternativeName>
</protein>
<accession>A0A553NZA2</accession>
<evidence type="ECO:0000313" key="9">
    <source>
        <dbReference type="Proteomes" id="UP000318571"/>
    </source>
</evidence>
<feature type="compositionally biased region" description="Polar residues" evidence="6">
    <location>
        <begin position="89"/>
        <end position="98"/>
    </location>
</feature>
<feature type="compositionally biased region" description="Polar residues" evidence="6">
    <location>
        <begin position="260"/>
        <end position="273"/>
    </location>
</feature>
<dbReference type="SUPFAM" id="SSF46565">
    <property type="entry name" value="Chaperone J-domain"/>
    <property type="match status" value="1"/>
</dbReference>
<sequence length="385" mass="44561">MIFSWARRRTTWTSPCLWPVHKISSSSTQSPRVASPKSLYDVLGVSKDATPQDIKSAFYDLSKKFHPDLNPGQADEKFRELASAYEVLSNSESRQQYDTQRKLDAHRPTPGRPAYPGGKRDPADYQNRASRRVRSDFKPDFGRKVDVDMSPERMARAWEAYKLRWEKDAARRRELDEMKLKFRMDWDKLRANQYENMPIEELERLREDMRMLRFGARVRQAQNCPKANHTTSEAHPKADKFQAAYETLKATRDGRADRQPSASNSEEPQASSQDPKDPLSTGSTERFKATEVKQIWEESQQKWDRIKKEYANSQFFSDNTGSSQLSGEFRSHGYVISRRVVIGIVIFFCLLTSSEKALDNEVVQSWVFSHRPHHDSKESVAPKKS</sequence>
<evidence type="ECO:0000256" key="4">
    <source>
        <dbReference type="ARBA" id="ARBA00045428"/>
    </source>
</evidence>
<evidence type="ECO:0000313" key="8">
    <source>
        <dbReference type="EMBL" id="TRY70773.1"/>
    </source>
</evidence>
<dbReference type="CDD" id="cd06257">
    <property type="entry name" value="DnaJ"/>
    <property type="match status" value="1"/>
</dbReference>
<dbReference type="PROSITE" id="PS50076">
    <property type="entry name" value="DNAJ_2"/>
    <property type="match status" value="1"/>
</dbReference>
<evidence type="ECO:0000256" key="6">
    <source>
        <dbReference type="SAM" id="MobiDB-lite"/>
    </source>
</evidence>
<proteinExistence type="predicted"/>
<evidence type="ECO:0000256" key="2">
    <source>
        <dbReference type="ARBA" id="ARBA00040158"/>
    </source>
</evidence>
<comment type="subunit">
    <text evidence="5">Interacts with HSPA5/BiP; interaction is direct. Interacts with ERN1/IRE1 (via the luminal region). Interacts with DERL1.</text>
</comment>
<feature type="domain" description="J" evidence="7">
    <location>
        <begin position="38"/>
        <end position="101"/>
    </location>
</feature>
<feature type="region of interest" description="Disordered" evidence="6">
    <location>
        <begin position="89"/>
        <end position="131"/>
    </location>
</feature>
<dbReference type="OrthoDB" id="6344572at2759"/>
<dbReference type="InterPro" id="IPR051948">
    <property type="entry name" value="Hsp70_co-chaperone_J-domain"/>
</dbReference>
<keyword evidence="1" id="KW-0143">Chaperone</keyword>
<dbReference type="Gene3D" id="1.10.287.110">
    <property type="entry name" value="DnaJ domain"/>
    <property type="match status" value="1"/>
</dbReference>
<evidence type="ECO:0000256" key="5">
    <source>
        <dbReference type="ARBA" id="ARBA00046365"/>
    </source>
</evidence>
<dbReference type="InterPro" id="IPR036869">
    <property type="entry name" value="J_dom_sf"/>
</dbReference>
<dbReference type="GO" id="GO:0036503">
    <property type="term" value="P:ERAD pathway"/>
    <property type="evidence" value="ECO:0007669"/>
    <property type="project" value="TreeGrafter"/>
</dbReference>
<dbReference type="PRINTS" id="PR00625">
    <property type="entry name" value="JDOMAIN"/>
</dbReference>
<evidence type="ECO:0000259" key="7">
    <source>
        <dbReference type="PROSITE" id="PS50076"/>
    </source>
</evidence>
<dbReference type="SMART" id="SM00271">
    <property type="entry name" value="DnaJ"/>
    <property type="match status" value="1"/>
</dbReference>
<name>A0A553NZA2_TIGCA</name>
<dbReference type="InterPro" id="IPR018253">
    <property type="entry name" value="DnaJ_domain_CS"/>
</dbReference>
<gene>
    <name evidence="8" type="ORF">TCAL_08246</name>
</gene>
<dbReference type="AlphaFoldDB" id="A0A553NZA2"/>
<dbReference type="GO" id="GO:0005783">
    <property type="term" value="C:endoplasmic reticulum"/>
    <property type="evidence" value="ECO:0007669"/>
    <property type="project" value="TreeGrafter"/>
</dbReference>
<dbReference type="EMBL" id="VCGU01000009">
    <property type="protein sequence ID" value="TRY70773.1"/>
    <property type="molecule type" value="Genomic_DNA"/>
</dbReference>
<dbReference type="Proteomes" id="UP000318571">
    <property type="component" value="Chromosome 9"/>
</dbReference>
<organism evidence="8 9">
    <name type="scientific">Tigriopus californicus</name>
    <name type="common">Marine copepod</name>
    <dbReference type="NCBI Taxonomy" id="6832"/>
    <lineage>
        <taxon>Eukaryota</taxon>
        <taxon>Metazoa</taxon>
        <taxon>Ecdysozoa</taxon>
        <taxon>Arthropoda</taxon>
        <taxon>Crustacea</taxon>
        <taxon>Multicrustacea</taxon>
        <taxon>Hexanauplia</taxon>
        <taxon>Copepoda</taxon>
        <taxon>Harpacticoida</taxon>
        <taxon>Harpacticidae</taxon>
        <taxon>Tigriopus</taxon>
    </lineage>
</organism>